<evidence type="ECO:0000313" key="6">
    <source>
        <dbReference type="EMBL" id="ORB10245.1"/>
    </source>
</evidence>
<keyword evidence="5" id="KW-0449">Lipoprotein</keyword>
<evidence type="ECO:0000256" key="1">
    <source>
        <dbReference type="ARBA" id="ARBA00022475"/>
    </source>
</evidence>
<keyword evidence="7" id="KW-1185">Reference proteome</keyword>
<evidence type="ECO:0008006" key="8">
    <source>
        <dbReference type="Google" id="ProtNLM"/>
    </source>
</evidence>
<protein>
    <recommendedName>
        <fullName evidence="8">Lipoprotein LpqH</fullName>
    </recommendedName>
</protein>
<sequence>MGGGSVGHRTTHRLTTVAAVFVAALVGACDAQPPTELSSTASVTVDGKDAKVPVVKCTQVQWYRTIHIGGDFAGATVFLDGRGAKPFAESVRIKNMGGFTGMYSKGGQGDANLSVSGKSFTITGTAQGYKFDKPNDPVTANFKITVSC</sequence>
<evidence type="ECO:0000256" key="3">
    <source>
        <dbReference type="ARBA" id="ARBA00023136"/>
    </source>
</evidence>
<keyword evidence="1" id="KW-1003">Cell membrane</keyword>
<dbReference type="Proteomes" id="UP000192739">
    <property type="component" value="Unassembled WGS sequence"/>
</dbReference>
<keyword evidence="2" id="KW-0732">Signal</keyword>
<dbReference type="OrthoDB" id="4625500at2"/>
<proteinExistence type="predicted"/>
<dbReference type="GO" id="GO:0016020">
    <property type="term" value="C:membrane"/>
    <property type="evidence" value="ECO:0007669"/>
    <property type="project" value="InterPro"/>
</dbReference>
<dbReference type="InterPro" id="IPR008691">
    <property type="entry name" value="LpqH"/>
</dbReference>
<dbReference type="STRING" id="28445.BHQ20_05265"/>
<accession>A0A1E3SJ00</accession>
<organism evidence="6 7">
    <name type="scientific">Mycobacterium intermedium</name>
    <dbReference type="NCBI Taxonomy" id="28445"/>
    <lineage>
        <taxon>Bacteria</taxon>
        <taxon>Bacillati</taxon>
        <taxon>Actinomycetota</taxon>
        <taxon>Actinomycetes</taxon>
        <taxon>Mycobacteriales</taxon>
        <taxon>Mycobacteriaceae</taxon>
        <taxon>Mycobacterium</taxon>
        <taxon>Mycobacterium simiae complex</taxon>
    </lineage>
</organism>
<dbReference type="Pfam" id="PF05481">
    <property type="entry name" value="Myco_19_kDa"/>
    <property type="match status" value="1"/>
</dbReference>
<name>A0A1E3SJ00_MYCIE</name>
<evidence type="ECO:0000256" key="4">
    <source>
        <dbReference type="ARBA" id="ARBA00023139"/>
    </source>
</evidence>
<comment type="caution">
    <text evidence="6">The sequence shown here is derived from an EMBL/GenBank/DDBJ whole genome shotgun (WGS) entry which is preliminary data.</text>
</comment>
<evidence type="ECO:0000313" key="7">
    <source>
        <dbReference type="Proteomes" id="UP000192739"/>
    </source>
</evidence>
<dbReference type="EMBL" id="MVHT01000004">
    <property type="protein sequence ID" value="ORB10245.1"/>
    <property type="molecule type" value="Genomic_DNA"/>
</dbReference>
<gene>
    <name evidence="6" type="ORF">BST27_02745</name>
</gene>
<keyword evidence="3" id="KW-0472">Membrane</keyword>
<reference evidence="6 7" key="1">
    <citation type="submission" date="2017-02" db="EMBL/GenBank/DDBJ databases">
        <title>The new phylogeny of genus Mycobacterium.</title>
        <authorList>
            <person name="Tortoli E."/>
            <person name="Trovato A."/>
            <person name="Cirillo D.M."/>
        </authorList>
    </citation>
    <scope>NUCLEOTIDE SEQUENCE [LARGE SCALE GENOMIC DNA]</scope>
    <source>
        <strain evidence="6 7">DSM 44049</strain>
    </source>
</reference>
<dbReference type="RefSeq" id="WP_069418061.1">
    <property type="nucleotide sequence ID" value="NZ_CBCRZH010000004.1"/>
</dbReference>
<keyword evidence="4" id="KW-0564">Palmitate</keyword>
<evidence type="ECO:0000256" key="5">
    <source>
        <dbReference type="ARBA" id="ARBA00023288"/>
    </source>
</evidence>
<evidence type="ECO:0000256" key="2">
    <source>
        <dbReference type="ARBA" id="ARBA00022729"/>
    </source>
</evidence>
<dbReference type="AlphaFoldDB" id="A0A1E3SJ00"/>